<dbReference type="SUPFAM" id="SSF55486">
    <property type="entry name" value="Metalloproteases ('zincins'), catalytic domain"/>
    <property type="match status" value="1"/>
</dbReference>
<dbReference type="GO" id="GO:0006518">
    <property type="term" value="P:peptide metabolic process"/>
    <property type="evidence" value="ECO:0007669"/>
    <property type="project" value="TreeGrafter"/>
</dbReference>
<comment type="caution">
    <text evidence="1">The sequence shown here is derived from an EMBL/GenBank/DDBJ whole genome shotgun (WGS) entry which is preliminary data.</text>
</comment>
<sequence>MWHLIRRIAPNLRRKPFIGSSNSDPTRTQHYHTSVVAPRQSGASTGLYGFDHLKSPNGFQRFVDEAIERSTELVSYISAMPESSEIIRAMDEISDTVCSVVDSAELCRNTHPDREFVEEANKASMRINEYLHVSI</sequence>
<dbReference type="GO" id="GO:0006508">
    <property type="term" value="P:proteolysis"/>
    <property type="evidence" value="ECO:0007669"/>
    <property type="project" value="InterPro"/>
</dbReference>
<organism evidence="1 2">
    <name type="scientific">Castanea mollissima</name>
    <name type="common">Chinese chestnut</name>
    <dbReference type="NCBI Taxonomy" id="60419"/>
    <lineage>
        <taxon>Eukaryota</taxon>
        <taxon>Viridiplantae</taxon>
        <taxon>Streptophyta</taxon>
        <taxon>Embryophyta</taxon>
        <taxon>Tracheophyta</taxon>
        <taxon>Spermatophyta</taxon>
        <taxon>Magnoliopsida</taxon>
        <taxon>eudicotyledons</taxon>
        <taxon>Gunneridae</taxon>
        <taxon>Pentapetalae</taxon>
        <taxon>rosids</taxon>
        <taxon>fabids</taxon>
        <taxon>Fagales</taxon>
        <taxon>Fagaceae</taxon>
        <taxon>Castanea</taxon>
    </lineage>
</organism>
<dbReference type="PANTHER" id="PTHR11804:SF79">
    <property type="entry name" value="MITOCHONDRIAL INTERMEDIATE PEPTIDASE"/>
    <property type="match status" value="1"/>
</dbReference>
<reference evidence="1" key="1">
    <citation type="submission" date="2020-03" db="EMBL/GenBank/DDBJ databases">
        <title>Castanea mollissima Vanexum genome sequencing.</title>
        <authorList>
            <person name="Staton M."/>
        </authorList>
    </citation>
    <scope>NUCLEOTIDE SEQUENCE</scope>
    <source>
        <tissue evidence="1">Leaf</tissue>
    </source>
</reference>
<proteinExistence type="predicted"/>
<keyword evidence="2" id="KW-1185">Reference proteome</keyword>
<dbReference type="AlphaFoldDB" id="A0A8J4RIH8"/>
<protein>
    <recommendedName>
        <fullName evidence="3">Mitochondrial intermediate peptidase</fullName>
    </recommendedName>
</protein>
<dbReference type="InterPro" id="IPR045090">
    <property type="entry name" value="Pept_M3A_M3B"/>
</dbReference>
<dbReference type="Proteomes" id="UP000737018">
    <property type="component" value="Unassembled WGS sequence"/>
</dbReference>
<evidence type="ECO:0008006" key="3">
    <source>
        <dbReference type="Google" id="ProtNLM"/>
    </source>
</evidence>
<name>A0A8J4RIH8_9ROSI</name>
<gene>
    <name evidence="1" type="ORF">CMV_010846</name>
</gene>
<dbReference type="EMBL" id="JRKL02001290">
    <property type="protein sequence ID" value="KAF3964921.1"/>
    <property type="molecule type" value="Genomic_DNA"/>
</dbReference>
<dbReference type="GO" id="GO:0004222">
    <property type="term" value="F:metalloendopeptidase activity"/>
    <property type="evidence" value="ECO:0007669"/>
    <property type="project" value="InterPro"/>
</dbReference>
<accession>A0A8J4RIH8</accession>
<evidence type="ECO:0000313" key="2">
    <source>
        <dbReference type="Proteomes" id="UP000737018"/>
    </source>
</evidence>
<evidence type="ECO:0000313" key="1">
    <source>
        <dbReference type="EMBL" id="KAF3964921.1"/>
    </source>
</evidence>
<dbReference type="OrthoDB" id="17530at2759"/>
<dbReference type="PANTHER" id="PTHR11804">
    <property type="entry name" value="PROTEASE M3 THIMET OLIGOPEPTIDASE-RELATED"/>
    <property type="match status" value="1"/>
</dbReference>